<evidence type="ECO:0000313" key="1">
    <source>
        <dbReference type="EMBL" id="AWN81785.1"/>
    </source>
</evidence>
<accession>A0A2Z3LGY8</accession>
<protein>
    <submittedName>
        <fullName evidence="1">Uncharacterized protein</fullName>
    </submittedName>
</protein>
<dbReference type="Proteomes" id="UP000245872">
    <property type="component" value="Chromosome"/>
</dbReference>
<keyword evidence="2" id="KW-1185">Reference proteome</keyword>
<organism evidence="1 2">
    <name type="scientific">Candidatus Cardinium hertigii</name>
    <dbReference type="NCBI Taxonomy" id="247481"/>
    <lineage>
        <taxon>Bacteria</taxon>
        <taxon>Pseudomonadati</taxon>
        <taxon>Bacteroidota</taxon>
        <taxon>Cytophagia</taxon>
        <taxon>Cytophagales</taxon>
        <taxon>Amoebophilaceae</taxon>
        <taxon>Candidatus Cardinium</taxon>
    </lineage>
</organism>
<proteinExistence type="predicted"/>
<name>A0A2Z3LGY8_9BACT</name>
<evidence type="ECO:0000313" key="2">
    <source>
        <dbReference type="Proteomes" id="UP000245872"/>
    </source>
</evidence>
<dbReference type="AlphaFoldDB" id="A0A2Z3LGY8"/>
<dbReference type="KEGG" id="cher:DK880_00459"/>
<gene>
    <name evidence="1" type="ORF">DK880_00459</name>
</gene>
<dbReference type="EMBL" id="CP029619">
    <property type="protein sequence ID" value="AWN81785.1"/>
    <property type="molecule type" value="Genomic_DNA"/>
</dbReference>
<reference evidence="1 2" key="1">
    <citation type="submission" date="2018-05" db="EMBL/GenBank/DDBJ databases">
        <title>Candidatus Cardinium hertigii Genome Assembly.</title>
        <authorList>
            <person name="Showmaker K.C."/>
            <person name="Walden K.O."/>
            <person name="Fields C.J."/>
            <person name="Lambert K.N."/>
            <person name="Hudson M.E."/>
        </authorList>
    </citation>
    <scope>NUCLEOTIDE SEQUENCE [LARGE SCALE GENOMIC DNA]</scope>
    <source>
        <strain evidence="2">cHgTN10</strain>
    </source>
</reference>
<sequence length="41" mass="4945">MKQECFATAMRKKSYTNLDDLQQDLDSWLHYYTHEQPHSGK</sequence>